<dbReference type="InterPro" id="IPR044281">
    <property type="entry name" value="IMP4/RPF1"/>
</dbReference>
<accession>A0AAD5RZG5</accession>
<dbReference type="FunFam" id="3.40.50.10480:FF:000005">
    <property type="entry name" value="Similar to RNA processing factor 1"/>
    <property type="match status" value="1"/>
</dbReference>
<dbReference type="GO" id="GO:0005730">
    <property type="term" value="C:nucleolus"/>
    <property type="evidence" value="ECO:0007669"/>
    <property type="project" value="TreeGrafter"/>
</dbReference>
<dbReference type="GO" id="GO:0000460">
    <property type="term" value="P:maturation of 5.8S rRNA"/>
    <property type="evidence" value="ECO:0007669"/>
    <property type="project" value="TreeGrafter"/>
</dbReference>
<evidence type="ECO:0000313" key="4">
    <source>
        <dbReference type="Proteomes" id="UP001201980"/>
    </source>
</evidence>
<comment type="caution">
    <text evidence="3">The sequence shown here is derived from an EMBL/GenBank/DDBJ whole genome shotgun (WGS) entry which is preliminary data.</text>
</comment>
<evidence type="ECO:0000313" key="3">
    <source>
        <dbReference type="EMBL" id="KAJ2906682.1"/>
    </source>
</evidence>
<dbReference type="PROSITE" id="PS50833">
    <property type="entry name" value="BRIX"/>
    <property type="match status" value="1"/>
</dbReference>
<dbReference type="SMART" id="SM00879">
    <property type="entry name" value="Brix"/>
    <property type="match status" value="1"/>
</dbReference>
<dbReference type="Pfam" id="PF04427">
    <property type="entry name" value="Brix"/>
    <property type="match status" value="1"/>
</dbReference>
<feature type="domain" description="Brix" evidence="2">
    <location>
        <begin position="206"/>
        <end position="414"/>
    </location>
</feature>
<feature type="compositionally biased region" description="Basic and acidic residues" evidence="1">
    <location>
        <begin position="17"/>
        <end position="50"/>
    </location>
</feature>
<dbReference type="Proteomes" id="UP001201980">
    <property type="component" value="Unassembled WGS sequence"/>
</dbReference>
<feature type="region of interest" description="Disordered" evidence="1">
    <location>
        <begin position="1"/>
        <end position="53"/>
    </location>
</feature>
<dbReference type="GO" id="GO:0030687">
    <property type="term" value="C:preribosome, large subunit precursor"/>
    <property type="evidence" value="ECO:0007669"/>
    <property type="project" value="TreeGrafter"/>
</dbReference>
<evidence type="ECO:0000256" key="1">
    <source>
        <dbReference type="SAM" id="MobiDB-lite"/>
    </source>
</evidence>
<reference evidence="3" key="1">
    <citation type="submission" date="2022-07" db="EMBL/GenBank/DDBJ databases">
        <title>Draft genome sequence of Zalerion maritima ATCC 34329, a (micro)plastics degrading marine fungus.</title>
        <authorList>
            <person name="Paco A."/>
            <person name="Goncalves M.F.M."/>
            <person name="Rocha-Santos T.A.P."/>
            <person name="Alves A."/>
        </authorList>
    </citation>
    <scope>NUCLEOTIDE SEQUENCE</scope>
    <source>
        <strain evidence="3">ATCC 34329</strain>
    </source>
</reference>
<gene>
    <name evidence="3" type="ORF">MKZ38_000418</name>
</gene>
<dbReference type="AlphaFoldDB" id="A0AAD5RZG5"/>
<dbReference type="SUPFAM" id="SSF52954">
    <property type="entry name" value="Class II aaRS ABD-related"/>
    <property type="match status" value="1"/>
</dbReference>
<dbReference type="GO" id="GO:0042134">
    <property type="term" value="F:rRNA primary transcript binding"/>
    <property type="evidence" value="ECO:0007669"/>
    <property type="project" value="InterPro"/>
</dbReference>
<organism evidence="3 4">
    <name type="scientific">Zalerion maritima</name>
    <dbReference type="NCBI Taxonomy" id="339359"/>
    <lineage>
        <taxon>Eukaryota</taxon>
        <taxon>Fungi</taxon>
        <taxon>Dikarya</taxon>
        <taxon>Ascomycota</taxon>
        <taxon>Pezizomycotina</taxon>
        <taxon>Sordariomycetes</taxon>
        <taxon>Lulworthiomycetidae</taxon>
        <taxon>Lulworthiales</taxon>
        <taxon>Lulworthiaceae</taxon>
        <taxon>Zalerion</taxon>
    </lineage>
</organism>
<dbReference type="EMBL" id="JAKWBI020000010">
    <property type="protein sequence ID" value="KAJ2906682.1"/>
    <property type="molecule type" value="Genomic_DNA"/>
</dbReference>
<dbReference type="GO" id="GO:0000470">
    <property type="term" value="P:maturation of LSU-rRNA"/>
    <property type="evidence" value="ECO:0007669"/>
    <property type="project" value="TreeGrafter"/>
</dbReference>
<proteinExistence type="predicted"/>
<sequence>MGASSFRSNNRVNRKSLYVEKKKNDDKERRNLRFDRKRQERKDPTLRAERLAQNQTITIEKKREWDDVDDDSLGASVDVEQLRQRYLERDIEEAKRKALQIGMDKYRDNEDEDVDMEEEEEEDGNSILDSDSENNDEGEDGERNPRPRSRKQQSQSSETRDSSTSPSVTTSLTPSVALSTTSTNLDLTPSSLALKFPMLFSDDIRPEPKILVTTSLNGTIHNQAKVICSLFPNSVYIPRSAHRYGHKYSVREIAKFAHNRDYTSLVVVREDQKEPTALTIVHLPSGPTFTFTISNWVEGTKLPGHGNPTNHFPELLLNNFKTPLGLLTARLFLTLFPQKAEFQGRQVVTLHNQRDYIFVRRHRYVFREKRETEKNVQGSDGKDVRGVEGVRAGLQELGPRFTLKLRRVDKGIGRAGSEGDDATQWEWKAKMEKKRTRFNL</sequence>
<feature type="region of interest" description="Disordered" evidence="1">
    <location>
        <begin position="102"/>
        <end position="175"/>
    </location>
</feature>
<keyword evidence="4" id="KW-1185">Reference proteome</keyword>
<dbReference type="PANTHER" id="PTHR22734:SF3">
    <property type="entry name" value="RIBOSOME PRODUCTION FACTOR 1"/>
    <property type="match status" value="1"/>
</dbReference>
<feature type="compositionally biased region" description="Acidic residues" evidence="1">
    <location>
        <begin position="109"/>
        <end position="140"/>
    </location>
</feature>
<name>A0AAD5RZG5_9PEZI</name>
<feature type="compositionally biased region" description="Low complexity" evidence="1">
    <location>
        <begin position="152"/>
        <end position="175"/>
    </location>
</feature>
<evidence type="ECO:0000259" key="2">
    <source>
        <dbReference type="PROSITE" id="PS50833"/>
    </source>
</evidence>
<dbReference type="InterPro" id="IPR007109">
    <property type="entry name" value="Brix"/>
</dbReference>
<feature type="compositionally biased region" description="Polar residues" evidence="1">
    <location>
        <begin position="1"/>
        <end position="11"/>
    </location>
</feature>
<dbReference type="PANTHER" id="PTHR22734">
    <property type="entry name" value="U3 SMALL NUCLEOLAR RIBONUCLEOPROTEIN PROTEIN IMP4"/>
    <property type="match status" value="1"/>
</dbReference>
<dbReference type="Gene3D" id="3.40.50.10480">
    <property type="entry name" value="Probable brix-domain ribosomal biogenesis protein"/>
    <property type="match status" value="1"/>
</dbReference>
<protein>
    <submittedName>
        <fullName evidence="3">RNA processing factor 1</fullName>
    </submittedName>
</protein>